<evidence type="ECO:0000256" key="1">
    <source>
        <dbReference type="ARBA" id="ARBA00006987"/>
    </source>
</evidence>
<evidence type="ECO:0008006" key="5">
    <source>
        <dbReference type="Google" id="ProtNLM"/>
    </source>
</evidence>
<dbReference type="Gene3D" id="3.40.190.150">
    <property type="entry name" value="Bordetella uptake gene, domain 1"/>
    <property type="match status" value="1"/>
</dbReference>
<evidence type="ECO:0000256" key="2">
    <source>
        <dbReference type="SAM" id="SignalP"/>
    </source>
</evidence>
<comment type="caution">
    <text evidence="3">The sequence shown here is derived from an EMBL/GenBank/DDBJ whole genome shotgun (WGS) entry which is preliminary data.</text>
</comment>
<keyword evidence="2" id="KW-0732">Signal</keyword>
<feature type="chain" id="PRO_5022221934" description="Tripartite tricarboxylate transporter substrate binding protein" evidence="2">
    <location>
        <begin position="27"/>
        <end position="79"/>
    </location>
</feature>
<protein>
    <recommendedName>
        <fullName evidence="5">Tripartite tricarboxylate transporter substrate binding protein</fullName>
    </recommendedName>
</protein>
<dbReference type="PANTHER" id="PTHR42928:SF5">
    <property type="entry name" value="BLR1237 PROTEIN"/>
    <property type="match status" value="1"/>
</dbReference>
<sequence>MLTRRRGLLGSLAVTAAWPAAGHAQAYPNKPIRIVHGYGPGSNPDIIARVISPSLMSTLGQSVIVEPKPGAGERIAAQS</sequence>
<dbReference type="EMBL" id="BKAJ01000033">
    <property type="protein sequence ID" value="GEP55024.1"/>
    <property type="molecule type" value="Genomic_DNA"/>
</dbReference>
<reference evidence="3 4" key="1">
    <citation type="submission" date="2019-07" db="EMBL/GenBank/DDBJ databases">
        <title>Whole genome shotgun sequence of Reyranella soli NBRC 108950.</title>
        <authorList>
            <person name="Hosoyama A."/>
            <person name="Uohara A."/>
            <person name="Ohji S."/>
            <person name="Ichikawa N."/>
        </authorList>
    </citation>
    <scope>NUCLEOTIDE SEQUENCE [LARGE SCALE GENOMIC DNA]</scope>
    <source>
        <strain evidence="3 4">NBRC 108950</strain>
    </source>
</reference>
<dbReference type="RefSeq" id="WP_170302986.1">
    <property type="nucleotide sequence ID" value="NZ_BKAJ01000033.1"/>
</dbReference>
<evidence type="ECO:0000313" key="3">
    <source>
        <dbReference type="EMBL" id="GEP55024.1"/>
    </source>
</evidence>
<gene>
    <name evidence="3" type="ORF">RSO01_21900</name>
</gene>
<proteinExistence type="inferred from homology"/>
<name>A0A512N7R6_9HYPH</name>
<dbReference type="PANTHER" id="PTHR42928">
    <property type="entry name" value="TRICARBOXYLATE-BINDING PROTEIN"/>
    <property type="match status" value="1"/>
</dbReference>
<organism evidence="3 4">
    <name type="scientific">Reyranella soli</name>
    <dbReference type="NCBI Taxonomy" id="1230389"/>
    <lineage>
        <taxon>Bacteria</taxon>
        <taxon>Pseudomonadati</taxon>
        <taxon>Pseudomonadota</taxon>
        <taxon>Alphaproteobacteria</taxon>
        <taxon>Hyphomicrobiales</taxon>
        <taxon>Reyranellaceae</taxon>
        <taxon>Reyranella</taxon>
    </lineage>
</organism>
<comment type="similarity">
    <text evidence="1">Belongs to the UPF0065 (bug) family.</text>
</comment>
<dbReference type="Proteomes" id="UP000321058">
    <property type="component" value="Unassembled WGS sequence"/>
</dbReference>
<keyword evidence="4" id="KW-1185">Reference proteome</keyword>
<dbReference type="InterPro" id="IPR042100">
    <property type="entry name" value="Bug_dom1"/>
</dbReference>
<dbReference type="AlphaFoldDB" id="A0A512N7R6"/>
<accession>A0A512N7R6</accession>
<feature type="signal peptide" evidence="2">
    <location>
        <begin position="1"/>
        <end position="26"/>
    </location>
</feature>
<evidence type="ECO:0000313" key="4">
    <source>
        <dbReference type="Proteomes" id="UP000321058"/>
    </source>
</evidence>
<dbReference type="InterPro" id="IPR005064">
    <property type="entry name" value="BUG"/>
</dbReference>